<keyword evidence="5" id="KW-0378">Hydrolase</keyword>
<evidence type="ECO:0000256" key="4">
    <source>
        <dbReference type="ARBA" id="ARBA00022759"/>
    </source>
</evidence>
<dbReference type="EMBL" id="BPLR01020443">
    <property type="protein sequence ID" value="GIX78854.1"/>
    <property type="molecule type" value="Genomic_DNA"/>
</dbReference>
<evidence type="ECO:0000256" key="3">
    <source>
        <dbReference type="ARBA" id="ARBA00022722"/>
    </source>
</evidence>
<gene>
    <name evidence="8" type="ORF">CEXT_486271</name>
</gene>
<dbReference type="GO" id="GO:0016787">
    <property type="term" value="F:hydrolase activity"/>
    <property type="evidence" value="ECO:0007669"/>
    <property type="project" value="UniProtKB-KW"/>
</dbReference>
<evidence type="ECO:0000256" key="2">
    <source>
        <dbReference type="ARBA" id="ARBA00022695"/>
    </source>
</evidence>
<dbReference type="GO" id="GO:0004519">
    <property type="term" value="F:endonuclease activity"/>
    <property type="evidence" value="ECO:0007669"/>
    <property type="project" value="UniProtKB-KW"/>
</dbReference>
<evidence type="ECO:0000313" key="9">
    <source>
        <dbReference type="Proteomes" id="UP001054945"/>
    </source>
</evidence>
<dbReference type="InterPro" id="IPR041373">
    <property type="entry name" value="RT_RNaseH"/>
</dbReference>
<evidence type="ECO:0000256" key="5">
    <source>
        <dbReference type="ARBA" id="ARBA00022801"/>
    </source>
</evidence>
<dbReference type="Proteomes" id="UP001054945">
    <property type="component" value="Unassembled WGS sequence"/>
</dbReference>
<evidence type="ECO:0000256" key="6">
    <source>
        <dbReference type="ARBA" id="ARBA00022918"/>
    </source>
</evidence>
<organism evidence="8 9">
    <name type="scientific">Caerostris extrusa</name>
    <name type="common">Bark spider</name>
    <name type="synonym">Caerostris bankana</name>
    <dbReference type="NCBI Taxonomy" id="172846"/>
    <lineage>
        <taxon>Eukaryota</taxon>
        <taxon>Metazoa</taxon>
        <taxon>Ecdysozoa</taxon>
        <taxon>Arthropoda</taxon>
        <taxon>Chelicerata</taxon>
        <taxon>Arachnida</taxon>
        <taxon>Araneae</taxon>
        <taxon>Araneomorphae</taxon>
        <taxon>Entelegynae</taxon>
        <taxon>Araneoidea</taxon>
        <taxon>Araneidae</taxon>
        <taxon>Caerostris</taxon>
    </lineage>
</organism>
<dbReference type="AlphaFoldDB" id="A0AAV4N610"/>
<sequence length="92" mass="10230">MPVIIQTAVLLQSTESEECSIEYSGRLLISAERNYSTAEREELAIWWKWVFDGNRDGFGNGRGNLAVNRGGFDGSRSVFDGNRGSFRVLVGI</sequence>
<protein>
    <recommendedName>
        <fullName evidence="7">Reverse transcriptase RNase H-like domain-containing protein</fullName>
    </recommendedName>
</protein>
<dbReference type="Pfam" id="PF17917">
    <property type="entry name" value="RT_RNaseH"/>
    <property type="match status" value="1"/>
</dbReference>
<reference evidence="8 9" key="1">
    <citation type="submission" date="2021-06" db="EMBL/GenBank/DDBJ databases">
        <title>Caerostris extrusa draft genome.</title>
        <authorList>
            <person name="Kono N."/>
            <person name="Arakawa K."/>
        </authorList>
    </citation>
    <scope>NUCLEOTIDE SEQUENCE [LARGE SCALE GENOMIC DNA]</scope>
</reference>
<name>A0AAV4N610_CAEEX</name>
<keyword evidence="6" id="KW-0695">RNA-directed DNA polymerase</keyword>
<dbReference type="GO" id="GO:0003964">
    <property type="term" value="F:RNA-directed DNA polymerase activity"/>
    <property type="evidence" value="ECO:0007669"/>
    <property type="project" value="UniProtKB-KW"/>
</dbReference>
<accession>A0AAV4N610</accession>
<evidence type="ECO:0000313" key="8">
    <source>
        <dbReference type="EMBL" id="GIX78854.1"/>
    </source>
</evidence>
<keyword evidence="2" id="KW-0548">Nucleotidyltransferase</keyword>
<evidence type="ECO:0000259" key="7">
    <source>
        <dbReference type="Pfam" id="PF17917"/>
    </source>
</evidence>
<comment type="caution">
    <text evidence="8">The sequence shown here is derived from an EMBL/GenBank/DDBJ whole genome shotgun (WGS) entry which is preliminary data.</text>
</comment>
<keyword evidence="1" id="KW-0808">Transferase</keyword>
<keyword evidence="4" id="KW-0255">Endonuclease</keyword>
<proteinExistence type="predicted"/>
<evidence type="ECO:0000256" key="1">
    <source>
        <dbReference type="ARBA" id="ARBA00022679"/>
    </source>
</evidence>
<feature type="domain" description="Reverse transcriptase RNase H-like" evidence="7">
    <location>
        <begin position="8"/>
        <end position="47"/>
    </location>
</feature>
<keyword evidence="3" id="KW-0540">Nuclease</keyword>
<keyword evidence="9" id="KW-1185">Reference proteome</keyword>